<protein>
    <recommendedName>
        <fullName evidence="3">YoaR-like putative peptidoglycan binding domain-containing protein</fullName>
    </recommendedName>
</protein>
<feature type="domain" description="YoaR-like putative peptidoglycan binding" evidence="3">
    <location>
        <begin position="140"/>
        <end position="199"/>
    </location>
</feature>
<feature type="region of interest" description="Disordered" evidence="1">
    <location>
        <begin position="1"/>
        <end position="20"/>
    </location>
</feature>
<dbReference type="InterPro" id="IPR052913">
    <property type="entry name" value="Glycopeptide_resist_protein"/>
</dbReference>
<proteinExistence type="predicted"/>
<name>A0ABQ6HIV7_9MICO</name>
<sequence length="443" mass="44541">MRSDSTSTKGSAVAERKPERTGASAGAIVGRLAASLVVLGGVYTGAAYLLSQRAPADMTISGVAIGGLGHEEAASKLRAKLAPLTAKDVVLTAGGKQATLDPQAAGLALDVDGTLDGLTSFSLNPSDVLAHLTGGGSRKVDTTVDRTKLAAAVAASAKQLDVAPKDATLSIATGQVVATDAVKGVTVDAGRTADAVADQWPADGPIAASSQVKDPAVTQDALDKAVSGDAKAILAGPVTVTDGKAKGQLSPAQLGAVTTFPAKDGALVATLDPTKLAESVRRVAPALEAKPVNATVKLVNDKPTPVAGKPGTTIDPKDLVSSVLGAAHDGARTATVKTTVAQPEFSLEDVQKWGIKEVIATYDADLPYNPRARPTSGSPPTPSTARSSRRAAPSASTASSVSAPPRRATRTPSSSWTGATRRAPAVGCRRCPRPCSTPPSSPA</sequence>
<dbReference type="InterPro" id="IPR022029">
    <property type="entry name" value="YoaR-like_PG-bd"/>
</dbReference>
<feature type="region of interest" description="Disordered" evidence="1">
    <location>
        <begin position="366"/>
        <end position="443"/>
    </location>
</feature>
<evidence type="ECO:0000256" key="1">
    <source>
        <dbReference type="SAM" id="MobiDB-lite"/>
    </source>
</evidence>
<feature type="compositionally biased region" description="Low complexity" evidence="1">
    <location>
        <begin position="383"/>
        <end position="406"/>
    </location>
</feature>
<keyword evidence="2" id="KW-0472">Membrane</keyword>
<dbReference type="Pfam" id="PF12229">
    <property type="entry name" value="PG_binding_4"/>
    <property type="match status" value="2"/>
</dbReference>
<accession>A0ABQ6HIV7</accession>
<evidence type="ECO:0000313" key="4">
    <source>
        <dbReference type="EMBL" id="GMA18433.1"/>
    </source>
</evidence>
<evidence type="ECO:0000313" key="5">
    <source>
        <dbReference type="Proteomes" id="UP001157109"/>
    </source>
</evidence>
<evidence type="ECO:0000256" key="2">
    <source>
        <dbReference type="SAM" id="Phobius"/>
    </source>
</evidence>
<gene>
    <name evidence="4" type="ORF">GCM10025862_04540</name>
</gene>
<feature type="transmembrane region" description="Helical" evidence="2">
    <location>
        <begin position="28"/>
        <end position="50"/>
    </location>
</feature>
<evidence type="ECO:0000259" key="3">
    <source>
        <dbReference type="Pfam" id="PF12229"/>
    </source>
</evidence>
<organism evidence="4 5">
    <name type="scientific">Arsenicicoccus piscis</name>
    <dbReference type="NCBI Taxonomy" id="673954"/>
    <lineage>
        <taxon>Bacteria</taxon>
        <taxon>Bacillati</taxon>
        <taxon>Actinomycetota</taxon>
        <taxon>Actinomycetes</taxon>
        <taxon>Micrococcales</taxon>
        <taxon>Intrasporangiaceae</taxon>
        <taxon>Arsenicicoccus</taxon>
    </lineage>
</organism>
<dbReference type="Proteomes" id="UP001157109">
    <property type="component" value="Unassembled WGS sequence"/>
</dbReference>
<dbReference type="PANTHER" id="PTHR35788">
    <property type="entry name" value="EXPORTED PROTEIN-RELATED"/>
    <property type="match status" value="1"/>
</dbReference>
<keyword evidence="2" id="KW-1133">Transmembrane helix</keyword>
<keyword evidence="5" id="KW-1185">Reference proteome</keyword>
<dbReference type="PANTHER" id="PTHR35788:SF1">
    <property type="entry name" value="EXPORTED PROTEIN"/>
    <property type="match status" value="1"/>
</dbReference>
<keyword evidence="2" id="KW-0812">Transmembrane</keyword>
<feature type="compositionally biased region" description="Polar residues" evidence="1">
    <location>
        <begin position="1"/>
        <end position="10"/>
    </location>
</feature>
<feature type="domain" description="YoaR-like putative peptidoglycan binding" evidence="3">
    <location>
        <begin position="262"/>
        <end position="330"/>
    </location>
</feature>
<reference evidence="5" key="1">
    <citation type="journal article" date="2019" name="Int. J. Syst. Evol. Microbiol.">
        <title>The Global Catalogue of Microorganisms (GCM) 10K type strain sequencing project: providing services to taxonomists for standard genome sequencing and annotation.</title>
        <authorList>
            <consortium name="The Broad Institute Genomics Platform"/>
            <consortium name="The Broad Institute Genome Sequencing Center for Infectious Disease"/>
            <person name="Wu L."/>
            <person name="Ma J."/>
        </authorList>
    </citation>
    <scope>NUCLEOTIDE SEQUENCE [LARGE SCALE GENOMIC DNA]</scope>
    <source>
        <strain evidence="5">NBRC 105830</strain>
    </source>
</reference>
<comment type="caution">
    <text evidence="4">The sequence shown here is derived from an EMBL/GenBank/DDBJ whole genome shotgun (WGS) entry which is preliminary data.</text>
</comment>
<dbReference type="EMBL" id="BSUJ01000001">
    <property type="protein sequence ID" value="GMA18433.1"/>
    <property type="molecule type" value="Genomic_DNA"/>
</dbReference>